<dbReference type="PANTHER" id="PTHR12117:SF0">
    <property type="entry name" value="PROLYL 3-HYDROXYLASE OGFOD1"/>
    <property type="match status" value="1"/>
</dbReference>
<dbReference type="InterPro" id="IPR039558">
    <property type="entry name" value="TPA1/OFD1_N"/>
</dbReference>
<dbReference type="EMBL" id="ATDP01000092">
    <property type="protein sequence ID" value="EQB14038.1"/>
    <property type="molecule type" value="Genomic_DNA"/>
</dbReference>
<dbReference type="AlphaFoldDB" id="T0HPD1"/>
<reference evidence="2 3" key="1">
    <citation type="journal article" date="2013" name="Genome Announc.">
        <title>Draft Genome Sequence of Sphingobium lactosutens Strain DS20T, Isolated from a Hexachlorocyclohexane Dumpsite.</title>
        <authorList>
            <person name="Kumar R."/>
            <person name="Dwivedi V."/>
            <person name="Negi V."/>
            <person name="Khurana J.P."/>
            <person name="Lal R."/>
        </authorList>
    </citation>
    <scope>NUCLEOTIDE SEQUENCE [LARGE SCALE GENOMIC DNA]</scope>
    <source>
        <strain evidence="2 3">DS20</strain>
    </source>
</reference>
<dbReference type="InterPro" id="IPR051842">
    <property type="entry name" value="uS12_prolyl_hydroxylase"/>
</dbReference>
<evidence type="ECO:0000313" key="3">
    <source>
        <dbReference type="Proteomes" id="UP000015531"/>
    </source>
</evidence>
<accession>T0HPD1</accession>
<dbReference type="GO" id="GO:0031543">
    <property type="term" value="F:peptidyl-proline dioxygenase activity"/>
    <property type="evidence" value="ECO:0007669"/>
    <property type="project" value="TreeGrafter"/>
</dbReference>
<organism evidence="2 3">
    <name type="scientific">Sphingobium lactosutens DS20</name>
    <dbReference type="NCBI Taxonomy" id="1331060"/>
    <lineage>
        <taxon>Bacteria</taxon>
        <taxon>Pseudomonadati</taxon>
        <taxon>Pseudomonadota</taxon>
        <taxon>Alphaproteobacteria</taxon>
        <taxon>Sphingomonadales</taxon>
        <taxon>Sphingomonadaceae</taxon>
        <taxon>Sphingobium</taxon>
    </lineage>
</organism>
<dbReference type="OrthoDB" id="9783171at2"/>
<dbReference type="eggNOG" id="COG3751">
    <property type="taxonomic scope" value="Bacteria"/>
</dbReference>
<name>T0HPD1_9SPHN</name>
<dbReference type="RefSeq" id="WP_021226443.1">
    <property type="nucleotide sequence ID" value="NZ_ATDP01000092.1"/>
</dbReference>
<dbReference type="Proteomes" id="UP000015531">
    <property type="component" value="Unassembled WGS sequence"/>
</dbReference>
<gene>
    <name evidence="2" type="ORF">RLDS_14015</name>
</gene>
<dbReference type="Pfam" id="PF13661">
    <property type="entry name" value="2OG-FeII_Oxy_4"/>
    <property type="match status" value="1"/>
</dbReference>
<comment type="caution">
    <text evidence="2">The sequence shown here is derived from an EMBL/GenBank/DDBJ whole genome shotgun (WGS) entry which is preliminary data.</text>
</comment>
<dbReference type="GO" id="GO:0005737">
    <property type="term" value="C:cytoplasm"/>
    <property type="evidence" value="ECO:0007669"/>
    <property type="project" value="TreeGrafter"/>
</dbReference>
<feature type="domain" description="Prolyl 3,4-dihydroxylase TPA1/OFD1 N-terminal" evidence="1">
    <location>
        <begin position="151"/>
        <end position="242"/>
    </location>
</feature>
<protein>
    <recommendedName>
        <fullName evidence="1">Prolyl 3,4-dihydroxylase TPA1/OFD1 N-terminal domain-containing protein</fullName>
    </recommendedName>
</protein>
<dbReference type="PANTHER" id="PTHR12117">
    <property type="entry name" value="HISTONE ACETYLTRANSFERASE COMPLEX"/>
    <property type="match status" value="1"/>
</dbReference>
<proteinExistence type="predicted"/>
<evidence type="ECO:0000259" key="1">
    <source>
        <dbReference type="Pfam" id="PF13661"/>
    </source>
</evidence>
<keyword evidence="3" id="KW-1185">Reference proteome</keyword>
<sequence length="245" mass="27963">MTQEMPYPKPLRLAGGIDVKQLRRDFLKDGHVRIEPFLHPDDANILRLALLARKDWRLVLNSGDKVFELDADMLRNMGRDHRAALDKAVLESSRYEFQYRYCSIRVPDFFEDTLCTGDVLMQFVAFLRSESVLKLVRTTIGMQQIAFADGQATRYDVGHFLTAHDDAVEGKHRHAAYVMGLTDNWRAEWGGLLLFHEGRDQLAGRRPAFNSLDLFKVPSVHSVSFVNPSAASSRLSVTGWFRSYS</sequence>
<evidence type="ECO:0000313" key="2">
    <source>
        <dbReference type="EMBL" id="EQB14038.1"/>
    </source>
</evidence>
<dbReference type="GO" id="GO:0006449">
    <property type="term" value="P:regulation of translational termination"/>
    <property type="evidence" value="ECO:0007669"/>
    <property type="project" value="TreeGrafter"/>
</dbReference>
<dbReference type="Gene3D" id="2.60.120.620">
    <property type="entry name" value="q2cbj1_9rhob like domain"/>
    <property type="match status" value="1"/>
</dbReference>